<sequence length="220" mass="24490">MSPSEEVPLLGAIHAGGESSSLATVPAGSSLATVPAYGWMNFEDTLNYLNQHSALKSYDESEVVRGLSSKYTQEENMVRWALSHVDENHVNRQIGIYGTQHDEIFNAMLWLIGHAEGNWEALKRVAAGWKDVRPPEGRVRMAYFDSNAVTTYKWLTKAREAQWIPPPVSDITAIAAYLGRLMSKENKWPPAGVIFKQKATDGPPNFTGWVQGFTKKFGFS</sequence>
<keyword evidence="2" id="KW-1185">Reference proteome</keyword>
<proteinExistence type="predicted"/>
<accession>A0A9P6TGN8</accession>
<comment type="caution">
    <text evidence="1">The sequence shown here is derived from an EMBL/GenBank/DDBJ whole genome shotgun (WGS) entry which is preliminary data.</text>
</comment>
<dbReference type="OrthoDB" id="10484716at2759"/>
<dbReference type="Proteomes" id="UP000886653">
    <property type="component" value="Unassembled WGS sequence"/>
</dbReference>
<name>A0A9P6TGN8_9BASI</name>
<evidence type="ECO:0000313" key="1">
    <source>
        <dbReference type="EMBL" id="KAG0151657.1"/>
    </source>
</evidence>
<protein>
    <submittedName>
        <fullName evidence="1">Uncharacterized protein</fullName>
    </submittedName>
</protein>
<reference evidence="1" key="1">
    <citation type="submission" date="2013-11" db="EMBL/GenBank/DDBJ databases">
        <title>Genome sequence of the fusiform rust pathogen reveals effectors for host alternation and coevolution with pine.</title>
        <authorList>
            <consortium name="DOE Joint Genome Institute"/>
            <person name="Smith K."/>
            <person name="Pendleton A."/>
            <person name="Kubisiak T."/>
            <person name="Anderson C."/>
            <person name="Salamov A."/>
            <person name="Aerts A."/>
            <person name="Riley R."/>
            <person name="Clum A."/>
            <person name="Lindquist E."/>
            <person name="Ence D."/>
            <person name="Campbell M."/>
            <person name="Kronenberg Z."/>
            <person name="Feau N."/>
            <person name="Dhillon B."/>
            <person name="Hamelin R."/>
            <person name="Burleigh J."/>
            <person name="Smith J."/>
            <person name="Yandell M."/>
            <person name="Nelson C."/>
            <person name="Grigoriev I."/>
            <person name="Davis J."/>
        </authorList>
    </citation>
    <scope>NUCLEOTIDE SEQUENCE</scope>
    <source>
        <strain evidence="1">G11</strain>
    </source>
</reference>
<organism evidence="1 2">
    <name type="scientific">Cronartium quercuum f. sp. fusiforme G11</name>
    <dbReference type="NCBI Taxonomy" id="708437"/>
    <lineage>
        <taxon>Eukaryota</taxon>
        <taxon>Fungi</taxon>
        <taxon>Dikarya</taxon>
        <taxon>Basidiomycota</taxon>
        <taxon>Pucciniomycotina</taxon>
        <taxon>Pucciniomycetes</taxon>
        <taxon>Pucciniales</taxon>
        <taxon>Coleosporiaceae</taxon>
        <taxon>Cronartium</taxon>
    </lineage>
</organism>
<evidence type="ECO:0000313" key="2">
    <source>
        <dbReference type="Proteomes" id="UP000886653"/>
    </source>
</evidence>
<gene>
    <name evidence="1" type="ORF">CROQUDRAFT_130018</name>
</gene>
<dbReference type="EMBL" id="MU167212">
    <property type="protein sequence ID" value="KAG0151657.1"/>
    <property type="molecule type" value="Genomic_DNA"/>
</dbReference>
<dbReference type="AlphaFoldDB" id="A0A9P6TGN8"/>